<accession>A0A0B6Y1K9</accession>
<dbReference type="EMBL" id="HACG01002540">
    <property type="protein sequence ID" value="CEK49405.1"/>
    <property type="molecule type" value="Transcribed_RNA"/>
</dbReference>
<dbReference type="AlphaFoldDB" id="A0A0B6Y1K9"/>
<sequence length="49" mass="5859">MSMLKIRLYSHKMKAAQTDQYTRPNDSQISKHFLQTSPIFNDMRSQTWP</sequence>
<name>A0A0B6Y1K9_9EUPU</name>
<proteinExistence type="predicted"/>
<evidence type="ECO:0000313" key="1">
    <source>
        <dbReference type="EMBL" id="CEK49405.1"/>
    </source>
</evidence>
<reference evidence="1" key="1">
    <citation type="submission" date="2014-12" db="EMBL/GenBank/DDBJ databases">
        <title>Insight into the proteome of Arion vulgaris.</title>
        <authorList>
            <person name="Aradska J."/>
            <person name="Bulat T."/>
            <person name="Smidak R."/>
            <person name="Sarate P."/>
            <person name="Gangsoo J."/>
            <person name="Sialana F."/>
            <person name="Bilban M."/>
            <person name="Lubec G."/>
        </authorList>
    </citation>
    <scope>NUCLEOTIDE SEQUENCE</scope>
    <source>
        <tissue evidence="1">Skin</tissue>
    </source>
</reference>
<gene>
    <name evidence="1" type="primary">ORF7621</name>
</gene>
<organism evidence="1">
    <name type="scientific">Arion vulgaris</name>
    <dbReference type="NCBI Taxonomy" id="1028688"/>
    <lineage>
        <taxon>Eukaryota</taxon>
        <taxon>Metazoa</taxon>
        <taxon>Spiralia</taxon>
        <taxon>Lophotrochozoa</taxon>
        <taxon>Mollusca</taxon>
        <taxon>Gastropoda</taxon>
        <taxon>Heterobranchia</taxon>
        <taxon>Euthyneura</taxon>
        <taxon>Panpulmonata</taxon>
        <taxon>Eupulmonata</taxon>
        <taxon>Stylommatophora</taxon>
        <taxon>Helicina</taxon>
        <taxon>Arionoidea</taxon>
        <taxon>Arionidae</taxon>
        <taxon>Arion</taxon>
    </lineage>
</organism>
<protein>
    <submittedName>
        <fullName evidence="1">Uncharacterized protein</fullName>
    </submittedName>
</protein>